<proteinExistence type="predicted"/>
<dbReference type="EMBL" id="CP000463">
    <property type="protein sequence ID" value="ABJ06371.1"/>
    <property type="molecule type" value="Genomic_DNA"/>
</dbReference>
<dbReference type="STRING" id="316055.RPE_2432"/>
<name>Q07NW3_RHOP5</name>
<dbReference type="HOGENOM" id="CLU_2370926_0_0_5"/>
<sequence>MLPDQLNRLLNPTRFDTLCGLNGKGGLRSVPEGGYQVKGVSPSGAIVVFDRNLILNVVHVRMGEEDVSKITLKRAFVSDFAIPFRIHEGTARRSR</sequence>
<evidence type="ECO:0000313" key="1">
    <source>
        <dbReference type="EMBL" id="ABJ06371.1"/>
    </source>
</evidence>
<organism evidence="1">
    <name type="scientific">Rhodopseudomonas palustris (strain BisA53)</name>
    <dbReference type="NCBI Taxonomy" id="316055"/>
    <lineage>
        <taxon>Bacteria</taxon>
        <taxon>Pseudomonadati</taxon>
        <taxon>Pseudomonadota</taxon>
        <taxon>Alphaproteobacteria</taxon>
        <taxon>Hyphomicrobiales</taxon>
        <taxon>Nitrobacteraceae</taxon>
        <taxon>Rhodopseudomonas</taxon>
    </lineage>
</organism>
<reference evidence="1" key="1">
    <citation type="submission" date="2006-09" db="EMBL/GenBank/DDBJ databases">
        <title>Complete sequence of Rhodopseudomonas palustris BisA53.</title>
        <authorList>
            <consortium name="US DOE Joint Genome Institute"/>
            <person name="Copeland A."/>
            <person name="Lucas S."/>
            <person name="Lapidus A."/>
            <person name="Barry K."/>
            <person name="Detter J.C."/>
            <person name="Glavina del Rio T."/>
            <person name="Hammon N."/>
            <person name="Israni S."/>
            <person name="Dalin E."/>
            <person name="Tice H."/>
            <person name="Pitluck S."/>
            <person name="Chain P."/>
            <person name="Malfatti S."/>
            <person name="Shin M."/>
            <person name="Vergez L."/>
            <person name="Schmutz J."/>
            <person name="Larimer F."/>
            <person name="Land M."/>
            <person name="Hauser L."/>
            <person name="Pelletier D.A."/>
            <person name="Kyrpides N."/>
            <person name="Kim E."/>
            <person name="Harwood C.S."/>
            <person name="Oda Y."/>
            <person name="Richardson P."/>
        </authorList>
    </citation>
    <scope>NUCLEOTIDE SEQUENCE [LARGE SCALE GENOMIC DNA]</scope>
    <source>
        <strain evidence="1">BisA53</strain>
    </source>
</reference>
<gene>
    <name evidence="1" type="ordered locus">RPE_2432</name>
</gene>
<accession>Q07NW3</accession>
<protein>
    <submittedName>
        <fullName evidence="1">Uncharacterized protein</fullName>
    </submittedName>
</protein>
<dbReference type="AlphaFoldDB" id="Q07NW3"/>
<dbReference type="KEGG" id="rpe:RPE_2432"/>